<feature type="domain" description="BEACH" evidence="1">
    <location>
        <begin position="1"/>
        <end position="71"/>
    </location>
</feature>
<protein>
    <submittedName>
        <fullName evidence="2">DEAD/DEAH box helicase family protein</fullName>
    </submittedName>
</protein>
<dbReference type="InterPro" id="IPR014001">
    <property type="entry name" value="Helicase_ATP-bd"/>
</dbReference>
<dbReference type="PROSITE" id="PS50197">
    <property type="entry name" value="BEACH"/>
    <property type="match status" value="1"/>
</dbReference>
<proteinExistence type="predicted"/>
<dbReference type="InterPro" id="IPR038718">
    <property type="entry name" value="SNF2-like_sf"/>
</dbReference>
<organism evidence="2 3">
    <name type="scientific">Parachitinimonas caeni</name>
    <dbReference type="NCBI Taxonomy" id="3031301"/>
    <lineage>
        <taxon>Bacteria</taxon>
        <taxon>Pseudomonadati</taxon>
        <taxon>Pseudomonadota</taxon>
        <taxon>Betaproteobacteria</taxon>
        <taxon>Neisseriales</taxon>
        <taxon>Chitinibacteraceae</taxon>
        <taxon>Parachitinimonas</taxon>
    </lineage>
</organism>
<dbReference type="InterPro" id="IPR050496">
    <property type="entry name" value="SNF2_RAD54_helicase_repair"/>
</dbReference>
<keyword evidence="3" id="KW-1185">Reference proteome</keyword>
<dbReference type="InterPro" id="IPR000409">
    <property type="entry name" value="BEACH_dom"/>
</dbReference>
<evidence type="ECO:0000313" key="3">
    <source>
        <dbReference type="Proteomes" id="UP001172778"/>
    </source>
</evidence>
<keyword evidence="2" id="KW-0378">Hydrolase</keyword>
<comment type="caution">
    <text evidence="2">The sequence shown here is derived from an EMBL/GenBank/DDBJ whole genome shotgun (WGS) entry which is preliminary data.</text>
</comment>
<accession>A0ABT7E386</accession>
<keyword evidence="2" id="KW-0067">ATP-binding</keyword>
<name>A0ABT7E386_9NEIS</name>
<dbReference type="Gene3D" id="3.40.50.10810">
    <property type="entry name" value="Tandem AAA-ATPase domain"/>
    <property type="match status" value="2"/>
</dbReference>
<dbReference type="SUPFAM" id="SSF52540">
    <property type="entry name" value="P-loop containing nucleoside triphosphate hydrolases"/>
    <property type="match status" value="1"/>
</dbReference>
<evidence type="ECO:0000313" key="2">
    <source>
        <dbReference type="EMBL" id="MDK2126763.1"/>
    </source>
</evidence>
<keyword evidence="2" id="KW-0347">Helicase</keyword>
<dbReference type="SMART" id="SM00487">
    <property type="entry name" value="DEXDc"/>
    <property type="match status" value="1"/>
</dbReference>
<dbReference type="Proteomes" id="UP001172778">
    <property type="component" value="Unassembled WGS sequence"/>
</dbReference>
<dbReference type="PANTHER" id="PTHR45629">
    <property type="entry name" value="SNF2/RAD54 FAMILY MEMBER"/>
    <property type="match status" value="1"/>
</dbReference>
<dbReference type="Pfam" id="PF00176">
    <property type="entry name" value="SNF2-rel_dom"/>
    <property type="match status" value="1"/>
</dbReference>
<dbReference type="PANTHER" id="PTHR45629:SF7">
    <property type="entry name" value="DNA EXCISION REPAIR PROTEIN ERCC-6-RELATED"/>
    <property type="match status" value="1"/>
</dbReference>
<evidence type="ECO:0000259" key="1">
    <source>
        <dbReference type="PROSITE" id="PS50197"/>
    </source>
</evidence>
<gene>
    <name evidence="2" type="ORF">PZA18_22200</name>
</gene>
<dbReference type="InterPro" id="IPR000330">
    <property type="entry name" value="SNF2_N"/>
</dbReference>
<dbReference type="RefSeq" id="WP_284103084.1">
    <property type="nucleotide sequence ID" value="NZ_JARRAF010000050.1"/>
</dbReference>
<dbReference type="GO" id="GO:0004386">
    <property type="term" value="F:helicase activity"/>
    <property type="evidence" value="ECO:0007669"/>
    <property type="project" value="UniProtKB-KW"/>
</dbReference>
<sequence>MQTIDLSTFVQEFGSGLLEAVRCQNPPIYDGQADPRRDALMDQLLRKPFPAQRDVVQAICRLLLDANQPAGIINGEMGCGKTLLGIAVAYLLHHAGLSRCLIIAPPHLVYKWRREIKATVANARVWILNGPDTLRKLLQLRAMRDKPDVPEFFVLGRVRMRMGFHWKPAFAIRQLHRLDEGKGSSLRVAACPHCGEVVATAEGFPLPALYASGELADKRSSCKRCQQPLWTLFRPQNAAEGLGQMVRKSLLQLPTIGDKTADRLLEVMGAEALADILEDNLYDFVNLMGADGEFVFSDSQAKRLERALANTEVSFGQGGYQASEFVKRQLPQGFFSLLIADEAHEYKNVDSAQGQAMAVLARKCRKTLLLTGTLMGGYADDLFVRREVA</sequence>
<dbReference type="EMBL" id="JARRAF010000050">
    <property type="protein sequence ID" value="MDK2126763.1"/>
    <property type="molecule type" value="Genomic_DNA"/>
</dbReference>
<dbReference type="InterPro" id="IPR027417">
    <property type="entry name" value="P-loop_NTPase"/>
</dbReference>
<keyword evidence="2" id="KW-0547">Nucleotide-binding</keyword>
<reference evidence="2" key="1">
    <citation type="submission" date="2023-03" db="EMBL/GenBank/DDBJ databases">
        <title>Chitinimonas shenzhenensis gen. nov., sp. nov., a novel member of family Burkholderiaceae isolated from activated sludge collected in Shen Zhen, China.</title>
        <authorList>
            <person name="Wang X."/>
        </authorList>
    </citation>
    <scope>NUCLEOTIDE SEQUENCE</scope>
    <source>
        <strain evidence="2">DQS-5</strain>
    </source>
</reference>